<dbReference type="PATRIC" id="fig|294710.3.peg.1049"/>
<comment type="caution">
    <text evidence="4">The sequence shown here is derived from an EMBL/GenBank/DDBJ whole genome shotgun (WGS) entry which is preliminary data.</text>
</comment>
<dbReference type="SUPFAM" id="SSF51735">
    <property type="entry name" value="NAD(P)-binding Rossmann-fold domains"/>
    <property type="match status" value="1"/>
</dbReference>
<dbReference type="SUPFAM" id="SSF55347">
    <property type="entry name" value="Glyceraldehyde-3-phosphate dehydrogenase-like, C-terminal domain"/>
    <property type="match status" value="1"/>
</dbReference>
<feature type="domain" description="Gfo/Idh/MocA-like oxidoreductase N-terminal" evidence="3">
    <location>
        <begin position="119"/>
        <end position="244"/>
    </location>
</feature>
<dbReference type="InterPro" id="IPR036291">
    <property type="entry name" value="NAD(P)-bd_dom_sf"/>
</dbReference>
<dbReference type="AlphaFoldDB" id="A0A101HIS2"/>
<dbReference type="InterPro" id="IPR000683">
    <property type="entry name" value="Gfo/Idh/MocA-like_OxRdtase_N"/>
</dbReference>
<dbReference type="Gene3D" id="3.40.50.720">
    <property type="entry name" value="NAD(P)-binding Rossmann-like Domain"/>
    <property type="match status" value="1"/>
</dbReference>
<sequence length="555" mass="62643">MSEKDINPNEKASNQEHAHQKPVSQGRRDAIKALATVPVLGAMAYGVYSKRKQELRNITSADMFHFNSEVSPLTPLSPDGKTIRLGIIGSGIRGKQLMIALGFATPQYVEELKQANKQNSSDNRYRDFREQEDLKVVITAVCDIFDVHAEEAIAAGANIHREGLNGTYGTAPRRYRHYRELLAADDVDAVVIAAPDHWHGQMALDAALAGKHVYLEKPMTWTVPETYTLRDGVKKSGIIFQLGHQNRQVEAYSRAREIVNKGLLGPVTLIETGTNRNDPNGAWVYPIHPDANPQTIDWQQFEGDPERVKEYMDYMTSAGLARYVGPDPRNKFSLERFFRWRCWWDYSTGLSGDLLTHEYDAMNQIMQLGIPTSASSSGGVYFFRDGRTVPDVLQTSFEFADRGMTLLYSATLASQFKRSRKIMGHDATMEVGNTLTVTIDPGSEQYRDKIENGTIKPGEPFYHYVPGKSIDAVTSATELYFAERGLLYSYVDGKRYNTTYLHLREWLECIRSGQQPSCNIDRGFEEAITAHMGTRAYLEGRTMYWDAEKEEITRG</sequence>
<dbReference type="PANTHER" id="PTHR43818:SF11">
    <property type="entry name" value="BCDNA.GH03377"/>
    <property type="match status" value="1"/>
</dbReference>
<reference evidence="5" key="1">
    <citation type="journal article" date="2015" name="MBio">
        <title>Genome-Resolved Metagenomic Analysis Reveals Roles for Candidate Phyla and Other Microbial Community Members in Biogeochemical Transformations in Oil Reservoirs.</title>
        <authorList>
            <person name="Hu P."/>
            <person name="Tom L."/>
            <person name="Singh A."/>
            <person name="Thomas B.C."/>
            <person name="Baker B.J."/>
            <person name="Piceno Y.M."/>
            <person name="Andersen G.L."/>
            <person name="Banfield J.F."/>
        </authorList>
    </citation>
    <scope>NUCLEOTIDE SEQUENCE [LARGE SCALE GENOMIC DNA]</scope>
</reference>
<dbReference type="InterPro" id="IPR050463">
    <property type="entry name" value="Gfo/Idh/MocA_oxidrdct_glycsds"/>
</dbReference>
<evidence type="ECO:0000313" key="4">
    <source>
        <dbReference type="EMBL" id="KUK77614.1"/>
    </source>
</evidence>
<organism evidence="4 5">
    <name type="scientific">Proteiniphilum acetatigenes</name>
    <dbReference type="NCBI Taxonomy" id="294710"/>
    <lineage>
        <taxon>Bacteria</taxon>
        <taxon>Pseudomonadati</taxon>
        <taxon>Bacteroidota</taxon>
        <taxon>Bacteroidia</taxon>
        <taxon>Bacteroidales</taxon>
        <taxon>Dysgonomonadaceae</taxon>
        <taxon>Proteiniphilum</taxon>
    </lineage>
</organism>
<evidence type="ECO:0000256" key="2">
    <source>
        <dbReference type="SAM" id="MobiDB-lite"/>
    </source>
</evidence>
<feature type="compositionally biased region" description="Basic and acidic residues" evidence="2">
    <location>
        <begin position="1"/>
        <end position="19"/>
    </location>
</feature>
<dbReference type="Gene3D" id="3.30.360.10">
    <property type="entry name" value="Dihydrodipicolinate Reductase, domain 2"/>
    <property type="match status" value="1"/>
</dbReference>
<protein>
    <recommendedName>
        <fullName evidence="3">Gfo/Idh/MocA-like oxidoreductase N-terminal domain-containing protein</fullName>
    </recommendedName>
</protein>
<dbReference type="Proteomes" id="UP000053860">
    <property type="component" value="Unassembled WGS sequence"/>
</dbReference>
<accession>A0A101HIS2</accession>
<dbReference type="PANTHER" id="PTHR43818">
    <property type="entry name" value="BCDNA.GH03377"/>
    <property type="match status" value="1"/>
</dbReference>
<proteinExistence type="predicted"/>
<name>A0A101HIS2_9BACT</name>
<dbReference type="EMBL" id="LGGN01000120">
    <property type="protein sequence ID" value="KUK77614.1"/>
    <property type="molecule type" value="Genomic_DNA"/>
</dbReference>
<keyword evidence="1" id="KW-0560">Oxidoreductase</keyword>
<dbReference type="Pfam" id="PF01408">
    <property type="entry name" value="GFO_IDH_MocA"/>
    <property type="match status" value="1"/>
</dbReference>
<feature type="region of interest" description="Disordered" evidence="2">
    <location>
        <begin position="1"/>
        <end position="26"/>
    </location>
</feature>
<dbReference type="GO" id="GO:0000166">
    <property type="term" value="F:nucleotide binding"/>
    <property type="evidence" value="ECO:0007669"/>
    <property type="project" value="InterPro"/>
</dbReference>
<dbReference type="GO" id="GO:0016491">
    <property type="term" value="F:oxidoreductase activity"/>
    <property type="evidence" value="ECO:0007669"/>
    <property type="project" value="UniProtKB-KW"/>
</dbReference>
<evidence type="ECO:0000256" key="1">
    <source>
        <dbReference type="ARBA" id="ARBA00023002"/>
    </source>
</evidence>
<gene>
    <name evidence="4" type="ORF">XD92_0741</name>
</gene>
<evidence type="ECO:0000259" key="3">
    <source>
        <dbReference type="Pfam" id="PF01408"/>
    </source>
</evidence>
<evidence type="ECO:0000313" key="5">
    <source>
        <dbReference type="Proteomes" id="UP000053860"/>
    </source>
</evidence>